<gene>
    <name evidence="1" type="ORF">OXU80_25030</name>
</gene>
<evidence type="ECO:0000313" key="2">
    <source>
        <dbReference type="Proteomes" id="UP001163223"/>
    </source>
</evidence>
<name>A0ACD4NMR1_9HYPH</name>
<organism evidence="1 2">
    <name type="scientific">Antarcticirhabdus aurantiaca</name>
    <dbReference type="NCBI Taxonomy" id="2606717"/>
    <lineage>
        <taxon>Bacteria</taxon>
        <taxon>Pseudomonadati</taxon>
        <taxon>Pseudomonadota</taxon>
        <taxon>Alphaproteobacteria</taxon>
        <taxon>Hyphomicrobiales</taxon>
        <taxon>Aurantimonadaceae</taxon>
        <taxon>Antarcticirhabdus</taxon>
    </lineage>
</organism>
<sequence length="519" mass="55097">MMAEFFTPLVGGVSLLTDPFLWLLVVVGTLYGVACGAMPGIGTTLAYGLVLPFTFAMAPIHGVAFLMAISVGVQYGNSIPAILMGIPGNPAAILTVLDGFTLHKRGESGLALGVAFVAALGGQFVSIIMFIMLVVPLMNLAYYFSYPEIFSLYVIGMVALISLAGGNIVKGLMSAAFGIGIGMVGLDPMNLMTRFDFGFRQVRSGLDEVAVVIGLLAISELIRQTRQVFNWEDITGELKASTRFPAFKRWKPAVPAMIGGTAVGTIVGAIPGAGATVAAMVSYQQAQMISKKPEEFGRGSIEGIGANEAAQNASNSGELIPTLGLGLPVSGSMVLLLSALTVQGFVPGPLMVARAPELLFATVAGLLASTLILVFVGWRMATLMLKAVLLNRQVIIVLALAMTVLGTYALNNRILDVAVAFVFGVIGYFMMRYGYSVAAAALAVFLGREFERNLRIGLQFHDQSWIEFFSRPITLAIMSVAIFLLGYGIVQQVRMRRRMRENEAAAADGNPQTSPALGE</sequence>
<keyword evidence="2" id="KW-1185">Reference proteome</keyword>
<accession>A0ACD4NMR1</accession>
<evidence type="ECO:0000313" key="1">
    <source>
        <dbReference type="EMBL" id="WAJ28052.1"/>
    </source>
</evidence>
<dbReference type="Proteomes" id="UP001163223">
    <property type="component" value="Chromosome"/>
</dbReference>
<proteinExistence type="predicted"/>
<dbReference type="EMBL" id="CP113520">
    <property type="protein sequence ID" value="WAJ28052.1"/>
    <property type="molecule type" value="Genomic_DNA"/>
</dbReference>
<reference evidence="1" key="1">
    <citation type="submission" date="2022-11" db="EMBL/GenBank/DDBJ databases">
        <title>beta-Carotene-producing bacterium, Jeongeuplla avenae sp. nov., alleviates the salt stress of Arabidopsis seedlings.</title>
        <authorList>
            <person name="Jiang L."/>
            <person name="Lee J."/>
        </authorList>
    </citation>
    <scope>NUCLEOTIDE SEQUENCE</scope>
    <source>
        <strain evidence="1">DY_R2A_6</strain>
    </source>
</reference>
<protein>
    <submittedName>
        <fullName evidence="1">Tripartite tricarboxylate transporter permease</fullName>
    </submittedName>
</protein>